<keyword evidence="3" id="KW-1185">Reference proteome</keyword>
<dbReference type="Gene3D" id="2.60.120.330">
    <property type="entry name" value="B-lactam Antibiotic, Isopenicillin N Synthase, Chain"/>
    <property type="match status" value="1"/>
</dbReference>
<dbReference type="InterPro" id="IPR026992">
    <property type="entry name" value="DIOX_N"/>
</dbReference>
<organism evidence="3 4">
    <name type="scientific">Saccoglossus kowalevskii</name>
    <name type="common">Acorn worm</name>
    <dbReference type="NCBI Taxonomy" id="10224"/>
    <lineage>
        <taxon>Eukaryota</taxon>
        <taxon>Metazoa</taxon>
        <taxon>Hemichordata</taxon>
        <taxon>Enteropneusta</taxon>
        <taxon>Harrimaniidae</taxon>
        <taxon>Saccoglossus</taxon>
    </lineage>
</organism>
<comment type="similarity">
    <text evidence="1">Belongs to the iron/ascorbate-dependent oxidoreductase family.</text>
</comment>
<evidence type="ECO:0000259" key="2">
    <source>
        <dbReference type="PROSITE" id="PS51471"/>
    </source>
</evidence>
<sequence>MTTMVPIIDFDACSLARSKVASDRLPELARSLLKSLSVDGVVILKNHGIDEKEIRSAFDLSDEFFRSPADNKLLFEAKSEDNFKIGYAHSGTERYSRVKNFREAFRLRPGTHSTIDTVVPGFVKAQQLLFTSMGKLVQRLVRLLAIGLEIDENVFTDKFKKMGEEGNSSYMMHNWYTTEQSFDKSGEAIRLFGHFDNSALTLLVTSKHPGLQFRNREGEWSDVPPSGDNIIVLIGQIMEAWTEDKLKAPFHRVTFPERDQGTDNRMSCAFFAIPDNAHTICSIHGSEKYPPFKPDVFFVDKLNVLYK</sequence>
<dbReference type="SUPFAM" id="SSF51197">
    <property type="entry name" value="Clavaminate synthase-like"/>
    <property type="match status" value="1"/>
</dbReference>
<dbReference type="InterPro" id="IPR005123">
    <property type="entry name" value="Oxoglu/Fe-dep_dioxygenase_dom"/>
</dbReference>
<dbReference type="Pfam" id="PF03171">
    <property type="entry name" value="2OG-FeII_Oxy"/>
    <property type="match status" value="1"/>
</dbReference>
<dbReference type="InterPro" id="IPR050231">
    <property type="entry name" value="Iron_ascorbate_oxido_reductase"/>
</dbReference>
<feature type="domain" description="Fe2OG dioxygenase" evidence="2">
    <location>
        <begin position="167"/>
        <end position="274"/>
    </location>
</feature>
<dbReference type="PANTHER" id="PTHR47990">
    <property type="entry name" value="2-OXOGLUTARATE (2OG) AND FE(II)-DEPENDENT OXYGENASE SUPERFAMILY PROTEIN-RELATED"/>
    <property type="match status" value="1"/>
</dbReference>
<accession>A0ABM0MIM9</accession>
<proteinExistence type="inferred from homology"/>
<dbReference type="Pfam" id="PF14226">
    <property type="entry name" value="DIOX_N"/>
    <property type="match status" value="1"/>
</dbReference>
<name>A0ABM0MIM9_SACKO</name>
<keyword evidence="1" id="KW-0560">Oxidoreductase</keyword>
<dbReference type="InterPro" id="IPR044861">
    <property type="entry name" value="IPNS-like_FE2OG_OXY"/>
</dbReference>
<evidence type="ECO:0000313" key="3">
    <source>
        <dbReference type="Proteomes" id="UP000694865"/>
    </source>
</evidence>
<dbReference type="InterPro" id="IPR027443">
    <property type="entry name" value="IPNS-like_sf"/>
</dbReference>
<dbReference type="RefSeq" id="XP_006819870.1">
    <property type="nucleotide sequence ID" value="XM_006819807.1"/>
</dbReference>
<evidence type="ECO:0000313" key="4">
    <source>
        <dbReference type="RefSeq" id="XP_006819870.1"/>
    </source>
</evidence>
<keyword evidence="1" id="KW-0479">Metal-binding</keyword>
<dbReference type="PROSITE" id="PS51471">
    <property type="entry name" value="FE2OG_OXY"/>
    <property type="match status" value="1"/>
</dbReference>
<evidence type="ECO:0000256" key="1">
    <source>
        <dbReference type="RuleBase" id="RU003682"/>
    </source>
</evidence>
<reference evidence="4" key="1">
    <citation type="submission" date="2025-08" db="UniProtKB">
        <authorList>
            <consortium name="RefSeq"/>
        </authorList>
    </citation>
    <scope>IDENTIFICATION</scope>
    <source>
        <tissue evidence="4">Testes</tissue>
    </source>
</reference>
<dbReference type="GeneID" id="100366768"/>
<protein>
    <submittedName>
        <fullName evidence="4">UPF0676 protein C1494.01-like</fullName>
    </submittedName>
</protein>
<gene>
    <name evidence="4" type="primary">LOC100366768</name>
</gene>
<dbReference type="Proteomes" id="UP000694865">
    <property type="component" value="Unplaced"/>
</dbReference>
<keyword evidence="1" id="KW-0408">Iron</keyword>